<feature type="domain" description="C2" evidence="9">
    <location>
        <begin position="33"/>
        <end position="178"/>
    </location>
</feature>
<dbReference type="InterPro" id="IPR013583">
    <property type="entry name" value="MCTP_C"/>
</dbReference>
<organism evidence="10 11">
    <name type="scientific">Ensete ventricosum</name>
    <name type="common">Abyssinian banana</name>
    <name type="synonym">Musa ensete</name>
    <dbReference type="NCBI Taxonomy" id="4639"/>
    <lineage>
        <taxon>Eukaryota</taxon>
        <taxon>Viridiplantae</taxon>
        <taxon>Streptophyta</taxon>
        <taxon>Embryophyta</taxon>
        <taxon>Tracheophyta</taxon>
        <taxon>Spermatophyta</taxon>
        <taxon>Magnoliopsida</taxon>
        <taxon>Liliopsida</taxon>
        <taxon>Zingiberales</taxon>
        <taxon>Musaceae</taxon>
        <taxon>Ensete</taxon>
    </lineage>
</organism>
<evidence type="ECO:0000256" key="6">
    <source>
        <dbReference type="ARBA" id="ARBA00023136"/>
    </source>
</evidence>
<dbReference type="PROSITE" id="PS50004">
    <property type="entry name" value="C2"/>
    <property type="match status" value="4"/>
</dbReference>
<dbReference type="InterPro" id="IPR035892">
    <property type="entry name" value="C2_domain_sf"/>
</dbReference>
<accession>A0A427AWG2</accession>
<evidence type="ECO:0000313" key="10">
    <source>
        <dbReference type="EMBL" id="RRT80604.1"/>
    </source>
</evidence>
<dbReference type="SMART" id="SM00239">
    <property type="entry name" value="C2"/>
    <property type="match status" value="4"/>
</dbReference>
<feature type="domain" description="C2" evidence="9">
    <location>
        <begin position="476"/>
        <end position="595"/>
    </location>
</feature>
<dbReference type="InterPro" id="IPR000008">
    <property type="entry name" value="C2_dom"/>
</dbReference>
<dbReference type="InterPro" id="IPR047258">
    <property type="entry name" value="C2C_MCTP_PRT_plant"/>
</dbReference>
<sequence>MRPPRHAIPRGPHATLHQTTPTTLPSLYTTSLRPPSPSRSSHFLTTKLSNTAAPVSFLALSISSDDAESESRVFAVDGQGSANPFVEVVFEGQRQRTQTKVKDLSPAWNETLLFNVPDPALIPHRTIDVCVYHERSRSASLLGGGGGGHHHNFLGRVRFSGVSVAPSAAEAQVQRFPLEKRGIFSHIRGDIALRAYALPDAFSSAAAAAAAAAPAPAPVEPAPFVGDPALVDTKKKTKSPSAVAPEEPRVFYSVHASGGTGGGVPPAPVMSVASVAHARPEPPPGAVVHVRPPAMPRPGLEFGLVETAPPLASRLGYRGRDKISSTYDLVEQMRYLYVNVVKARDLPTMDVTGALDPYVEVKLGNYKGTTKHLEKNPNPVWRQVFAFSKDRTQSSQLEVVVKDKDLVKDDFVGRLVFDLVDVPLRVPPDSPLAPQWYRLEDKKGVKLTRGELMLAVWMGTQADEAFPDAWHSDAHSVGLDALANTRSKVYFSPKLVYLRVQAIEAQDLVPSDKSRPLNVALKVQLGHQLRRTRPVAGSINPSWGEELMFVASEPFDEPLVFTVEDRVAANKDEPLGRLLLPVSAAYRRTDHNKVVESRWYNLATPTATKEEAVDGEKKKFSSKIHLRLYLEMGYHVLDETTHYSSDLQPASKQLRKPSIGILELGILSARNLIPMKAKDGRTTDAYCVAKYGPKWVRTRTLLDTLTPQWNEQYTWEVFDPCTVITVAVFDNCHVAGHKDDVKDQRIGKVRIRLSTLEANRVYTHFYPLLVLQPSGLKKTGELHLAVRFTCTAWANMVTLYGKPLLPKMHYVQPISVLHMDYLRHQAMIIVSIRLSRAEPPLRREVVEYMLDVDSHMWSLRRSKANFHRTTSLFSGVATIGKWFDGIRNWRNPMTTILVHVLFLILVCYPELILPTIFLYLFAIGIWNYQFRPRHPQHMDTKLSHAEAALPDELDEEFDTFPTSKAMDVVRMRYDRLRSVGGRMQTVVGDLATQGERVHAILSWRDPRATTIFIMLSLIVAVFLYVTPFQVVAVLIGLFLLRHPRFRSKTPSVPFNFYRRLPAKSDMLL</sequence>
<evidence type="ECO:0000256" key="3">
    <source>
        <dbReference type="ARBA" id="ARBA00022692"/>
    </source>
</evidence>
<dbReference type="AlphaFoldDB" id="A0A427AWG2"/>
<dbReference type="InterPro" id="IPR047257">
    <property type="entry name" value="C2B_MCTP_PRT_plant"/>
</dbReference>
<dbReference type="Pfam" id="PF00168">
    <property type="entry name" value="C2"/>
    <property type="match status" value="4"/>
</dbReference>
<evidence type="ECO:0000259" key="9">
    <source>
        <dbReference type="PROSITE" id="PS50004"/>
    </source>
</evidence>
<reference evidence="10 11" key="1">
    <citation type="journal article" date="2014" name="Agronomy (Basel)">
        <title>A Draft Genome Sequence for Ensete ventricosum, the Drought-Tolerant Tree Against Hunger.</title>
        <authorList>
            <person name="Harrison J."/>
            <person name="Moore K.A."/>
            <person name="Paszkiewicz K."/>
            <person name="Jones T."/>
            <person name="Grant M."/>
            <person name="Ambacheew D."/>
            <person name="Muzemil S."/>
            <person name="Studholme D.J."/>
        </authorList>
    </citation>
    <scope>NUCLEOTIDE SEQUENCE [LARGE SCALE GENOMIC DNA]</scope>
</reference>
<feature type="domain" description="C2" evidence="9">
    <location>
        <begin position="317"/>
        <end position="437"/>
    </location>
</feature>
<dbReference type="SUPFAM" id="SSF49562">
    <property type="entry name" value="C2 domain (Calcium/lipid-binding domain, CaLB)"/>
    <property type="match status" value="4"/>
</dbReference>
<dbReference type="GO" id="GO:0016020">
    <property type="term" value="C:membrane"/>
    <property type="evidence" value="ECO:0007669"/>
    <property type="project" value="UniProtKB-SubCell"/>
</dbReference>
<dbReference type="EMBL" id="AMZH03001105">
    <property type="protein sequence ID" value="RRT80604.1"/>
    <property type="molecule type" value="Genomic_DNA"/>
</dbReference>
<dbReference type="FunFam" id="2.60.40.150:FF:000090">
    <property type="entry name" value="C2 domain-containing protein"/>
    <property type="match status" value="1"/>
</dbReference>
<proteinExistence type="inferred from homology"/>
<gene>
    <name evidence="10" type="ORF">B296_00007823</name>
</gene>
<dbReference type="CDD" id="cd08378">
    <property type="entry name" value="C2B_MCTP_PRT_plant"/>
    <property type="match status" value="1"/>
</dbReference>
<dbReference type="PANTHER" id="PTHR31425:SF22">
    <property type="entry name" value="MULTIPLE C2 DOMAIN AND TRANSMEMBRANE REGION PROTEIN 6"/>
    <property type="match status" value="1"/>
</dbReference>
<dbReference type="PANTHER" id="PTHR31425">
    <property type="entry name" value="PHOSPHORIBOSYLANTHRANILATE TRANSFERASE ISOFORM 1"/>
    <property type="match status" value="1"/>
</dbReference>
<evidence type="ECO:0000256" key="5">
    <source>
        <dbReference type="ARBA" id="ARBA00022989"/>
    </source>
</evidence>
<keyword evidence="4" id="KW-0677">Repeat</keyword>
<feature type="region of interest" description="Disordered" evidence="7">
    <location>
        <begin position="1"/>
        <end position="25"/>
    </location>
</feature>
<dbReference type="InterPro" id="IPR047255">
    <property type="entry name" value="C2D_MCTP_PRT_plant"/>
</dbReference>
<evidence type="ECO:0000256" key="8">
    <source>
        <dbReference type="SAM" id="Phobius"/>
    </source>
</evidence>
<keyword evidence="5 8" id="KW-1133">Transmembrane helix</keyword>
<dbReference type="FunFam" id="2.60.40.150:FF:000128">
    <property type="entry name" value="C2 domain-containing protein"/>
    <property type="match status" value="1"/>
</dbReference>
<dbReference type="Pfam" id="PF08372">
    <property type="entry name" value="PRT_C"/>
    <property type="match status" value="1"/>
</dbReference>
<evidence type="ECO:0000313" key="11">
    <source>
        <dbReference type="Proteomes" id="UP000287651"/>
    </source>
</evidence>
<dbReference type="CDD" id="cd04019">
    <property type="entry name" value="C2C_MCTP_PRT_plant"/>
    <property type="match status" value="1"/>
</dbReference>
<evidence type="ECO:0000256" key="1">
    <source>
        <dbReference type="ARBA" id="ARBA00004141"/>
    </source>
</evidence>
<name>A0A427AWG2_ENSVE</name>
<feature type="transmembrane region" description="Helical" evidence="8">
    <location>
        <begin position="896"/>
        <end position="926"/>
    </location>
</feature>
<feature type="domain" description="C2" evidence="9">
    <location>
        <begin position="643"/>
        <end position="766"/>
    </location>
</feature>
<comment type="subcellular location">
    <subcellularLocation>
        <location evidence="1">Membrane</location>
        <topology evidence="1">Multi-pass membrane protein</topology>
    </subcellularLocation>
</comment>
<evidence type="ECO:0000256" key="2">
    <source>
        <dbReference type="ARBA" id="ARBA00007923"/>
    </source>
</evidence>
<dbReference type="Gene3D" id="2.60.40.150">
    <property type="entry name" value="C2 domain"/>
    <property type="match status" value="4"/>
</dbReference>
<keyword evidence="3 8" id="KW-0812">Transmembrane</keyword>
<comment type="similarity">
    <text evidence="2">Belongs to the MCTP family.</text>
</comment>
<evidence type="ECO:0000256" key="4">
    <source>
        <dbReference type="ARBA" id="ARBA00022737"/>
    </source>
</evidence>
<comment type="caution">
    <text evidence="10">The sequence shown here is derived from an EMBL/GenBank/DDBJ whole genome shotgun (WGS) entry which is preliminary data.</text>
</comment>
<keyword evidence="6 8" id="KW-0472">Membrane</keyword>
<dbReference type="InterPro" id="IPR047259">
    <property type="entry name" value="QUIRKY-like"/>
</dbReference>
<dbReference type="CDD" id="cd08379">
    <property type="entry name" value="C2D_MCTP_PRT_plant"/>
    <property type="match status" value="1"/>
</dbReference>
<evidence type="ECO:0000256" key="7">
    <source>
        <dbReference type="SAM" id="MobiDB-lite"/>
    </source>
</evidence>
<dbReference type="Proteomes" id="UP000287651">
    <property type="component" value="Unassembled WGS sequence"/>
</dbReference>
<protein>
    <recommendedName>
        <fullName evidence="9">C2 domain-containing protein</fullName>
    </recommendedName>
</protein>
<feature type="transmembrane region" description="Helical" evidence="8">
    <location>
        <begin position="1011"/>
        <end position="1040"/>
    </location>
</feature>